<gene>
    <name evidence="4" type="ORF">PENNAL_c0017G05962</name>
</gene>
<dbReference type="AlphaFoldDB" id="A0A1V6YLV2"/>
<keyword evidence="1" id="KW-0677">Repeat</keyword>
<keyword evidence="5" id="KW-1185">Reference proteome</keyword>
<dbReference type="STRING" id="60175.A0A1V6YLV2"/>
<dbReference type="InterPro" id="IPR002110">
    <property type="entry name" value="Ankyrin_rpt"/>
</dbReference>
<dbReference type="Pfam" id="PF13637">
    <property type="entry name" value="Ank_4"/>
    <property type="match status" value="1"/>
</dbReference>
<feature type="signal peptide" evidence="3">
    <location>
        <begin position="1"/>
        <end position="21"/>
    </location>
</feature>
<dbReference type="EMBL" id="MOOB01000017">
    <property type="protein sequence ID" value="OQE88353.1"/>
    <property type="molecule type" value="Genomic_DNA"/>
</dbReference>
<accession>A0A1V6YLV2</accession>
<dbReference type="PANTHER" id="PTHR24188">
    <property type="entry name" value="ANKYRIN REPEAT PROTEIN"/>
    <property type="match status" value="1"/>
</dbReference>
<evidence type="ECO:0000313" key="4">
    <source>
        <dbReference type="EMBL" id="OQE88353.1"/>
    </source>
</evidence>
<proteinExistence type="predicted"/>
<comment type="caution">
    <text evidence="4">The sequence shown here is derived from an EMBL/GenBank/DDBJ whole genome shotgun (WGS) entry which is preliminary data.</text>
</comment>
<evidence type="ECO:0000256" key="2">
    <source>
        <dbReference type="ARBA" id="ARBA00023043"/>
    </source>
</evidence>
<sequence>MSLYSLPLELLLLIPPNLQYASDLNVISQTCLFHAIFNPQLYSIFAASCELNILRLVENGNFNALQKLLSAGYKLFDFLETLDFQWEVCCSYEWEQRSSMMIAARNGHFSLRFSHLLCCAAKHGHFDVVKYLIAQGIPTGPGCNLWWQALLKDAALEGHLPMFKYLLDETTSKDLPQVSATELLYRATSGCHLDLVKYLVKCGADFINPPSRYIPKNKPGSIFDFVIDSGHEDIASFFLHSAPPELQNNIRISGWPLRSYKILTEKGRKRPFEEIPKYVDVVKRRWKEPTTLLEHAAAVCSVAQFQAALAQWNFELDPDDGYCKDAPVAAALHKKVETIRLFIERGFDVKSTYLHRGKLSSLLHLVVESLMDDNGRVIDVEKAQVRQRYKPNGHPV</sequence>
<dbReference type="Proteomes" id="UP000191691">
    <property type="component" value="Unassembled WGS sequence"/>
</dbReference>
<organism evidence="4 5">
    <name type="scientific">Penicillium nalgiovense</name>
    <dbReference type="NCBI Taxonomy" id="60175"/>
    <lineage>
        <taxon>Eukaryota</taxon>
        <taxon>Fungi</taxon>
        <taxon>Dikarya</taxon>
        <taxon>Ascomycota</taxon>
        <taxon>Pezizomycotina</taxon>
        <taxon>Eurotiomycetes</taxon>
        <taxon>Eurotiomycetidae</taxon>
        <taxon>Eurotiales</taxon>
        <taxon>Aspergillaceae</taxon>
        <taxon>Penicillium</taxon>
    </lineage>
</organism>
<dbReference type="PANTHER" id="PTHR24188:SF29">
    <property type="entry name" value="GH09064P"/>
    <property type="match status" value="1"/>
</dbReference>
<dbReference type="Gene3D" id="1.25.40.20">
    <property type="entry name" value="Ankyrin repeat-containing domain"/>
    <property type="match status" value="1"/>
</dbReference>
<dbReference type="SMART" id="SM00248">
    <property type="entry name" value="ANK"/>
    <property type="match status" value="4"/>
</dbReference>
<evidence type="ECO:0000256" key="1">
    <source>
        <dbReference type="ARBA" id="ARBA00022737"/>
    </source>
</evidence>
<reference evidence="5" key="1">
    <citation type="journal article" date="2017" name="Nat. Microbiol.">
        <title>Global analysis of biosynthetic gene clusters reveals vast potential of secondary metabolite production in Penicillium species.</title>
        <authorList>
            <person name="Nielsen J.C."/>
            <person name="Grijseels S."/>
            <person name="Prigent S."/>
            <person name="Ji B."/>
            <person name="Dainat J."/>
            <person name="Nielsen K.F."/>
            <person name="Frisvad J.C."/>
            <person name="Workman M."/>
            <person name="Nielsen J."/>
        </authorList>
    </citation>
    <scope>NUCLEOTIDE SEQUENCE [LARGE SCALE GENOMIC DNA]</scope>
    <source>
        <strain evidence="5">IBT 13039</strain>
    </source>
</reference>
<evidence type="ECO:0000256" key="3">
    <source>
        <dbReference type="SAM" id="SignalP"/>
    </source>
</evidence>
<name>A0A1V6YLV2_PENNA</name>
<keyword evidence="2" id="KW-0040">ANK repeat</keyword>
<protein>
    <submittedName>
        <fullName evidence="4">Uncharacterized protein</fullName>
    </submittedName>
</protein>
<keyword evidence="3" id="KW-0732">Signal</keyword>
<evidence type="ECO:0000313" key="5">
    <source>
        <dbReference type="Proteomes" id="UP000191691"/>
    </source>
</evidence>
<dbReference type="SUPFAM" id="SSF48403">
    <property type="entry name" value="Ankyrin repeat"/>
    <property type="match status" value="1"/>
</dbReference>
<feature type="chain" id="PRO_5012980637" evidence="3">
    <location>
        <begin position="22"/>
        <end position="396"/>
    </location>
</feature>
<dbReference type="InterPro" id="IPR036770">
    <property type="entry name" value="Ankyrin_rpt-contain_sf"/>
</dbReference>